<proteinExistence type="predicted"/>
<name>A0A821LZR2_9NEOP</name>
<evidence type="ECO:0000313" key="2">
    <source>
        <dbReference type="Proteomes" id="UP000663880"/>
    </source>
</evidence>
<comment type="caution">
    <text evidence="1">The sequence shown here is derived from an EMBL/GenBank/DDBJ whole genome shotgun (WGS) entry which is preliminary data.</text>
</comment>
<gene>
    <name evidence="1" type="ORF">PMACD_LOCUS1233</name>
</gene>
<dbReference type="EMBL" id="CAJOBZ010000002">
    <property type="protein sequence ID" value="CAF4759744.1"/>
    <property type="molecule type" value="Genomic_DNA"/>
</dbReference>
<evidence type="ECO:0000313" key="1">
    <source>
        <dbReference type="EMBL" id="CAF4759744.1"/>
    </source>
</evidence>
<protein>
    <submittedName>
        <fullName evidence="1">Uncharacterized protein</fullName>
    </submittedName>
</protein>
<keyword evidence="2" id="KW-1185">Reference proteome</keyword>
<organism evidence="1 2">
    <name type="scientific">Pieris macdunnoughi</name>
    <dbReference type="NCBI Taxonomy" id="345717"/>
    <lineage>
        <taxon>Eukaryota</taxon>
        <taxon>Metazoa</taxon>
        <taxon>Ecdysozoa</taxon>
        <taxon>Arthropoda</taxon>
        <taxon>Hexapoda</taxon>
        <taxon>Insecta</taxon>
        <taxon>Pterygota</taxon>
        <taxon>Neoptera</taxon>
        <taxon>Endopterygota</taxon>
        <taxon>Lepidoptera</taxon>
        <taxon>Glossata</taxon>
        <taxon>Ditrysia</taxon>
        <taxon>Papilionoidea</taxon>
        <taxon>Pieridae</taxon>
        <taxon>Pierinae</taxon>
        <taxon>Pieris</taxon>
    </lineage>
</organism>
<accession>A0A821LZR2</accession>
<dbReference type="OrthoDB" id="6931822at2759"/>
<dbReference type="Proteomes" id="UP000663880">
    <property type="component" value="Unassembled WGS sequence"/>
</dbReference>
<reference evidence="1" key="1">
    <citation type="submission" date="2021-02" db="EMBL/GenBank/DDBJ databases">
        <authorList>
            <person name="Steward A R."/>
        </authorList>
    </citation>
    <scope>NUCLEOTIDE SEQUENCE</scope>
</reference>
<dbReference type="AlphaFoldDB" id="A0A821LZR2"/>
<sequence length="89" mass="9237">MDVSFGGVSCDSGKLVRGGGAPQPSPEVYGGFMDTGFCEVGAERARDVSMAASLEVMHPLDPPPPDVLLALLARNKALEGNYDVTVPCV</sequence>